<dbReference type="GO" id="GO:0006310">
    <property type="term" value="P:DNA recombination"/>
    <property type="evidence" value="ECO:0007669"/>
    <property type="project" value="UniProtKB-KW"/>
</dbReference>
<evidence type="ECO:0000256" key="4">
    <source>
        <dbReference type="ARBA" id="ARBA00023172"/>
    </source>
</evidence>
<keyword evidence="3" id="KW-0238">DNA-binding</keyword>
<dbReference type="CDD" id="cd01189">
    <property type="entry name" value="INT_ICEBs1_C_like"/>
    <property type="match status" value="1"/>
</dbReference>
<sequence length="411" mass="48374">MALVYLSPLDMGRSIQWRLDMANIRVRPNGIIQYDIHVYGTRFRETSGMPATPKNLKIAKATVKQINAEIALKTFQYRDYFPDSKKVEQFERLQRDKYPDRFYPYFDDFAKKWLTQQAPKWKNSYRKTVERNIDNYLIPYFGNTLINEIYLSQLDQFRQQLAAREKEDGSRTLSNARINNILWPLISIMIVAAEELKFNYPFSRYRALREQKADSSPMTLEEVKRFLDYVDPSWYDYFLLRFMTGMRSCEVHGLQLKHIDFEHRLINIRQNMVNGDITDVKTPKSRRDLPINDLLLTAIKRITAPLTDPDDFLFTDDNGSPLDTRKIGKDIWHPTLKKANLKTRRPYETRHTAAVLHLAAHENPLYVSQMLGHSNTRLLFDVYAPYVFNATRHDGSAFSDMMESNGVFDRR</sequence>
<organism evidence="6 7">
    <name type="scientific">Photobacterium aquimaris</name>
    <dbReference type="NCBI Taxonomy" id="512643"/>
    <lineage>
        <taxon>Bacteria</taxon>
        <taxon>Pseudomonadati</taxon>
        <taxon>Pseudomonadota</taxon>
        <taxon>Gammaproteobacteria</taxon>
        <taxon>Vibrionales</taxon>
        <taxon>Vibrionaceae</taxon>
        <taxon>Photobacterium</taxon>
    </lineage>
</organism>
<proteinExistence type="inferred from homology"/>
<dbReference type="Gene3D" id="1.10.150.130">
    <property type="match status" value="1"/>
</dbReference>
<feature type="domain" description="Tyr recombinase" evidence="5">
    <location>
        <begin position="213"/>
        <end position="399"/>
    </location>
</feature>
<dbReference type="SUPFAM" id="SSF56349">
    <property type="entry name" value="DNA breaking-rejoining enzymes"/>
    <property type="match status" value="1"/>
</dbReference>
<dbReference type="Proteomes" id="UP000196485">
    <property type="component" value="Unassembled WGS sequence"/>
</dbReference>
<comment type="similarity">
    <text evidence="1">Belongs to the 'phage' integrase family.</text>
</comment>
<evidence type="ECO:0000256" key="1">
    <source>
        <dbReference type="ARBA" id="ARBA00008857"/>
    </source>
</evidence>
<dbReference type="InterPro" id="IPR010998">
    <property type="entry name" value="Integrase_recombinase_N"/>
</dbReference>
<name>A0A1Y6L0Y9_9GAMM</name>
<evidence type="ECO:0000313" key="7">
    <source>
        <dbReference type="Proteomes" id="UP000196485"/>
    </source>
</evidence>
<keyword evidence="2" id="KW-0229">DNA integration</keyword>
<dbReference type="AlphaFoldDB" id="A0A1Y6L0Y9"/>
<dbReference type="Pfam" id="PF00589">
    <property type="entry name" value="Phage_integrase"/>
    <property type="match status" value="1"/>
</dbReference>
<dbReference type="PANTHER" id="PTHR30349:SF64">
    <property type="entry name" value="PROPHAGE INTEGRASE INTD-RELATED"/>
    <property type="match status" value="1"/>
</dbReference>
<reference evidence="7" key="1">
    <citation type="submission" date="2017-06" db="EMBL/GenBank/DDBJ databases">
        <authorList>
            <person name="Rodrigo-Torres L."/>
            <person name="Arahal R. D."/>
            <person name="Lucena T."/>
        </authorList>
    </citation>
    <scope>NUCLEOTIDE SEQUENCE [LARGE SCALE GENOMIC DNA]</scope>
    <source>
        <strain evidence="7">type strain: CECT 9192</strain>
    </source>
</reference>
<dbReference type="InterPro" id="IPR004107">
    <property type="entry name" value="Integrase_SAM-like_N"/>
</dbReference>
<dbReference type="InterPro" id="IPR013762">
    <property type="entry name" value="Integrase-like_cat_sf"/>
</dbReference>
<dbReference type="GO" id="GO:0015074">
    <property type="term" value="P:DNA integration"/>
    <property type="evidence" value="ECO:0007669"/>
    <property type="project" value="UniProtKB-KW"/>
</dbReference>
<protein>
    <submittedName>
        <fullName evidence="6">Transposase from transposon Tn916</fullName>
    </submittedName>
</protein>
<dbReference type="InterPro" id="IPR050090">
    <property type="entry name" value="Tyrosine_recombinase_XerCD"/>
</dbReference>
<evidence type="ECO:0000256" key="2">
    <source>
        <dbReference type="ARBA" id="ARBA00022908"/>
    </source>
</evidence>
<dbReference type="InterPro" id="IPR022000">
    <property type="entry name" value="Min27-like_integrase_DNA_bind"/>
</dbReference>
<evidence type="ECO:0000259" key="5">
    <source>
        <dbReference type="PROSITE" id="PS51898"/>
    </source>
</evidence>
<dbReference type="Pfam" id="PF12167">
    <property type="entry name" value="Arm-DNA-bind_2"/>
    <property type="match status" value="1"/>
</dbReference>
<evidence type="ECO:0000313" key="6">
    <source>
        <dbReference type="EMBL" id="SMY16997.1"/>
    </source>
</evidence>
<dbReference type="InterPro" id="IPR011010">
    <property type="entry name" value="DNA_brk_join_enz"/>
</dbReference>
<gene>
    <name evidence="6" type="primary">Int-Tn</name>
    <name evidence="6" type="ORF">PAQU9191_02238</name>
</gene>
<dbReference type="PANTHER" id="PTHR30349">
    <property type="entry name" value="PHAGE INTEGRASE-RELATED"/>
    <property type="match status" value="1"/>
</dbReference>
<dbReference type="Gene3D" id="1.10.443.10">
    <property type="entry name" value="Intergrase catalytic core"/>
    <property type="match status" value="1"/>
</dbReference>
<keyword evidence="7" id="KW-1185">Reference proteome</keyword>
<keyword evidence="4" id="KW-0233">DNA recombination</keyword>
<dbReference type="InterPro" id="IPR002104">
    <property type="entry name" value="Integrase_catalytic"/>
</dbReference>
<evidence type="ECO:0000256" key="3">
    <source>
        <dbReference type="ARBA" id="ARBA00023125"/>
    </source>
</evidence>
<dbReference type="EMBL" id="FYAH01000003">
    <property type="protein sequence ID" value="SMY16997.1"/>
    <property type="molecule type" value="Genomic_DNA"/>
</dbReference>
<dbReference type="GO" id="GO:0003677">
    <property type="term" value="F:DNA binding"/>
    <property type="evidence" value="ECO:0007669"/>
    <property type="project" value="UniProtKB-KW"/>
</dbReference>
<dbReference type="Pfam" id="PF14659">
    <property type="entry name" value="Phage_int_SAM_3"/>
    <property type="match status" value="1"/>
</dbReference>
<accession>A0A1Y6L0Y9</accession>
<dbReference type="PROSITE" id="PS51898">
    <property type="entry name" value="TYR_RECOMBINASE"/>
    <property type="match status" value="1"/>
</dbReference>